<evidence type="ECO:0000259" key="2">
    <source>
        <dbReference type="Pfam" id="PF26640"/>
    </source>
</evidence>
<evidence type="ECO:0000259" key="1">
    <source>
        <dbReference type="Pfam" id="PF06985"/>
    </source>
</evidence>
<dbReference type="InterPro" id="IPR058525">
    <property type="entry name" value="DUF8212"/>
</dbReference>
<accession>A0A0C3A0P7</accession>
<dbReference type="HOGENOM" id="CLU_000288_138_12_1"/>
<dbReference type="Proteomes" id="UP000053989">
    <property type="component" value="Unassembled WGS sequence"/>
</dbReference>
<keyword evidence="4" id="KW-1185">Reference proteome</keyword>
<evidence type="ECO:0000313" key="4">
    <source>
        <dbReference type="Proteomes" id="UP000053989"/>
    </source>
</evidence>
<dbReference type="AlphaFoldDB" id="A0A0C3A0P7"/>
<evidence type="ECO:0000313" key="3">
    <source>
        <dbReference type="EMBL" id="KIM58257.1"/>
    </source>
</evidence>
<sequence length="620" mass="71644">MRLINVNAFLEREKFAEERQWRANSQPEVLKESYDWQEEYAILSHRWGKKEVDYNEMVDLMKMKKGDRDEIRACDGYQKILNSCKQAKTDRIDWLWVDTCCIDKRSSSELSEAINSMYRWYENSKICYAYLNDYDGWSFPTKKNKIPRSNGWPEWFSRGWTLQELIAPRKLLFFNKQWKSIGTKRTHADDLNKITRVPVDILMDGLTSNRPCVAQIMSWAASRKTTRIEDQAYSLLGLLDVNMPMLYGEGKEAFQRLQLEIIRKSNDQSIFAWVPDRGIRWHGGGVLADDPSFFGDCQDVEKMEHDEYMIHLQERLPDCSPRPVSLADERLGTCSVTNRGIQIWLLITPHDNCPTVFFRASLACCRWDRRPMTIDLALWGPNYYRYPSTTRMPKSPPLFEKLYLSYHSQVYPDSTFKLGDYCGIHRTLVDCGFTYRGSTPQSAPLVTTTESLVLSGVNELAVVIYDEGQHGKTRFAVVVGYCFGREWVHVALGDCAVETWQEYAEKVYNQMRKEGPGPMTISTRDHTHTHIVSENWSGWAVELTRGGSPEKSSKSTSHWCNIKLFLCGRTHCDEPGRGSIKGNSNKIRLLAQMTKFTPDLNGFVDRDVTEVRKVAKAYRA</sequence>
<gene>
    <name evidence="3" type="ORF">SCLCIDRAFT_1097968</name>
</gene>
<dbReference type="Pfam" id="PF26640">
    <property type="entry name" value="DUF8212"/>
    <property type="match status" value="1"/>
</dbReference>
<dbReference type="Pfam" id="PF06985">
    <property type="entry name" value="HET"/>
    <property type="match status" value="1"/>
</dbReference>
<dbReference type="OrthoDB" id="5122891at2759"/>
<reference evidence="3 4" key="1">
    <citation type="submission" date="2014-04" db="EMBL/GenBank/DDBJ databases">
        <authorList>
            <consortium name="DOE Joint Genome Institute"/>
            <person name="Kuo A."/>
            <person name="Kohler A."/>
            <person name="Nagy L.G."/>
            <person name="Floudas D."/>
            <person name="Copeland A."/>
            <person name="Barry K.W."/>
            <person name="Cichocki N."/>
            <person name="Veneault-Fourrey C."/>
            <person name="LaButti K."/>
            <person name="Lindquist E.A."/>
            <person name="Lipzen A."/>
            <person name="Lundell T."/>
            <person name="Morin E."/>
            <person name="Murat C."/>
            <person name="Sun H."/>
            <person name="Tunlid A."/>
            <person name="Henrissat B."/>
            <person name="Grigoriev I.V."/>
            <person name="Hibbett D.S."/>
            <person name="Martin F."/>
            <person name="Nordberg H.P."/>
            <person name="Cantor M.N."/>
            <person name="Hua S.X."/>
        </authorList>
    </citation>
    <scope>NUCLEOTIDE SEQUENCE [LARGE SCALE GENOMIC DNA]</scope>
    <source>
        <strain evidence="3 4">Foug A</strain>
    </source>
</reference>
<dbReference type="PANTHER" id="PTHR10622">
    <property type="entry name" value="HET DOMAIN-CONTAINING PROTEIN"/>
    <property type="match status" value="1"/>
</dbReference>
<organism evidence="3 4">
    <name type="scientific">Scleroderma citrinum Foug A</name>
    <dbReference type="NCBI Taxonomy" id="1036808"/>
    <lineage>
        <taxon>Eukaryota</taxon>
        <taxon>Fungi</taxon>
        <taxon>Dikarya</taxon>
        <taxon>Basidiomycota</taxon>
        <taxon>Agaricomycotina</taxon>
        <taxon>Agaricomycetes</taxon>
        <taxon>Agaricomycetidae</taxon>
        <taxon>Boletales</taxon>
        <taxon>Sclerodermatineae</taxon>
        <taxon>Sclerodermataceae</taxon>
        <taxon>Scleroderma</taxon>
    </lineage>
</organism>
<dbReference type="InterPro" id="IPR010730">
    <property type="entry name" value="HET"/>
</dbReference>
<feature type="domain" description="DUF8212" evidence="2">
    <location>
        <begin position="253"/>
        <end position="273"/>
    </location>
</feature>
<dbReference type="EMBL" id="KN822088">
    <property type="protein sequence ID" value="KIM58257.1"/>
    <property type="molecule type" value="Genomic_DNA"/>
</dbReference>
<protein>
    <submittedName>
        <fullName evidence="3">Uncharacterized protein</fullName>
    </submittedName>
</protein>
<reference evidence="4" key="2">
    <citation type="submission" date="2015-01" db="EMBL/GenBank/DDBJ databases">
        <title>Evolutionary Origins and Diversification of the Mycorrhizal Mutualists.</title>
        <authorList>
            <consortium name="DOE Joint Genome Institute"/>
            <consortium name="Mycorrhizal Genomics Consortium"/>
            <person name="Kohler A."/>
            <person name="Kuo A."/>
            <person name="Nagy L.G."/>
            <person name="Floudas D."/>
            <person name="Copeland A."/>
            <person name="Barry K.W."/>
            <person name="Cichocki N."/>
            <person name="Veneault-Fourrey C."/>
            <person name="LaButti K."/>
            <person name="Lindquist E.A."/>
            <person name="Lipzen A."/>
            <person name="Lundell T."/>
            <person name="Morin E."/>
            <person name="Murat C."/>
            <person name="Riley R."/>
            <person name="Ohm R."/>
            <person name="Sun H."/>
            <person name="Tunlid A."/>
            <person name="Henrissat B."/>
            <person name="Grigoriev I.V."/>
            <person name="Hibbett D.S."/>
            <person name="Martin F."/>
        </authorList>
    </citation>
    <scope>NUCLEOTIDE SEQUENCE [LARGE SCALE GENOMIC DNA]</scope>
    <source>
        <strain evidence="4">Foug A</strain>
    </source>
</reference>
<dbReference type="InParanoid" id="A0A0C3A0P7"/>
<name>A0A0C3A0P7_9AGAM</name>
<proteinExistence type="predicted"/>
<feature type="domain" description="Heterokaryon incompatibility" evidence="1">
    <location>
        <begin position="40"/>
        <end position="137"/>
    </location>
</feature>
<dbReference type="PANTHER" id="PTHR10622:SF10">
    <property type="entry name" value="HET DOMAIN-CONTAINING PROTEIN"/>
    <property type="match status" value="1"/>
</dbReference>